<dbReference type="AlphaFoldDB" id="A0ABD2IJ28"/>
<reference evidence="5 6" key="1">
    <citation type="submission" date="2024-10" db="EMBL/GenBank/DDBJ databases">
        <authorList>
            <person name="Kim D."/>
        </authorList>
    </citation>
    <scope>NUCLEOTIDE SEQUENCE [LARGE SCALE GENOMIC DNA]</scope>
    <source>
        <strain evidence="5">Taebaek</strain>
    </source>
</reference>
<evidence type="ECO:0000256" key="2">
    <source>
        <dbReference type="SAM" id="MobiDB-lite"/>
    </source>
</evidence>
<organism evidence="5 6">
    <name type="scientific">Heterodera schachtii</name>
    <name type="common">Sugarbeet cyst nematode worm</name>
    <name type="synonym">Tylenchus schachtii</name>
    <dbReference type="NCBI Taxonomy" id="97005"/>
    <lineage>
        <taxon>Eukaryota</taxon>
        <taxon>Metazoa</taxon>
        <taxon>Ecdysozoa</taxon>
        <taxon>Nematoda</taxon>
        <taxon>Chromadorea</taxon>
        <taxon>Rhabditida</taxon>
        <taxon>Tylenchina</taxon>
        <taxon>Tylenchomorpha</taxon>
        <taxon>Tylenchoidea</taxon>
        <taxon>Heteroderidae</taxon>
        <taxon>Heteroderinae</taxon>
        <taxon>Heterodera</taxon>
    </lineage>
</organism>
<comment type="caution">
    <text evidence="5">The sequence shown here is derived from an EMBL/GenBank/DDBJ whole genome shotgun (WGS) entry which is preliminary data.</text>
</comment>
<proteinExistence type="predicted"/>
<sequence>MTFSLLPIAQFFLLLLFFFAYCAASPQKHQQLLPTDESTAYECQLKDVEKGGEEGEVCYRSKEKLADGTWYYQFIGEKIAEEPDSKIYKASKFMQGIQLSESDIGNALAVKVVSTGVFNRTIHLAKPTVMIKHEMKMLKLMNQYEYGKPIEEHSVVKLYGGGEVENGSAFAMIYIMEFGESTLDKYLEQWDKKIKAKKRKKSEKDKQAYEKEKQAIEDEVKRGAQELLKKLAVTLLKFHEKAVHLHLKPGNWIFVKSENKWKLIDLQSAVPTWALADLSAGPDQQQLNNQHSDQSAGVDQKLNKKFPESWPKDFMEFACNSLRNVVPVVTTLISRPNERPNTYASPEHKNACVETESSLVTIKNAPIEKMKEQLIRIGPKCDVWSFGVLTLEILAHTPQINPIEKREDPIVLFVKLLDEFKNKIGLIKTVEEFFNVGKKQENVKFDGEEYDIKKGVYMARIKEHFPTEFGLLLKIFVKEPENRVEMADVVRMLKGKMAKYRQFQKKGTKTEEKEEEGKNVKEEGSKKKEKKTETPKDNEKLEKKVKGVKEGKEMKEGSKKKEKK</sequence>
<dbReference type="InterPro" id="IPR000719">
    <property type="entry name" value="Prot_kinase_dom"/>
</dbReference>
<feature type="compositionally biased region" description="Basic and acidic residues" evidence="2">
    <location>
        <begin position="508"/>
        <end position="564"/>
    </location>
</feature>
<accession>A0ABD2IJ28</accession>
<keyword evidence="1" id="KW-0175">Coiled coil</keyword>
<evidence type="ECO:0000256" key="3">
    <source>
        <dbReference type="SAM" id="SignalP"/>
    </source>
</evidence>
<protein>
    <recommendedName>
        <fullName evidence="4">Protein kinase domain-containing protein</fullName>
    </recommendedName>
</protein>
<name>A0ABD2IJ28_HETSC</name>
<keyword evidence="3" id="KW-0732">Signal</keyword>
<feature type="signal peptide" evidence="3">
    <location>
        <begin position="1"/>
        <end position="24"/>
    </location>
</feature>
<gene>
    <name evidence="5" type="ORF">niasHS_013796</name>
</gene>
<dbReference type="SMART" id="SM00220">
    <property type="entry name" value="S_TKc"/>
    <property type="match status" value="1"/>
</dbReference>
<evidence type="ECO:0000313" key="6">
    <source>
        <dbReference type="Proteomes" id="UP001620645"/>
    </source>
</evidence>
<evidence type="ECO:0000313" key="5">
    <source>
        <dbReference type="EMBL" id="KAL3080124.1"/>
    </source>
</evidence>
<feature type="domain" description="Protein kinase" evidence="4">
    <location>
        <begin position="59"/>
        <end position="503"/>
    </location>
</feature>
<evidence type="ECO:0000259" key="4">
    <source>
        <dbReference type="PROSITE" id="PS50011"/>
    </source>
</evidence>
<feature type="region of interest" description="Disordered" evidence="2">
    <location>
        <begin position="503"/>
        <end position="564"/>
    </location>
</feature>
<feature type="coiled-coil region" evidence="1">
    <location>
        <begin position="187"/>
        <end position="226"/>
    </location>
</feature>
<dbReference type="PANTHER" id="PTHR44167">
    <property type="entry name" value="OVARIAN-SPECIFIC SERINE/THREONINE-PROTEIN KINASE LOK-RELATED"/>
    <property type="match status" value="1"/>
</dbReference>
<evidence type="ECO:0000256" key="1">
    <source>
        <dbReference type="SAM" id="Coils"/>
    </source>
</evidence>
<dbReference type="InterPro" id="IPR011009">
    <property type="entry name" value="Kinase-like_dom_sf"/>
</dbReference>
<dbReference type="SUPFAM" id="SSF56112">
    <property type="entry name" value="Protein kinase-like (PK-like)"/>
    <property type="match status" value="1"/>
</dbReference>
<feature type="chain" id="PRO_5044748029" description="Protein kinase domain-containing protein" evidence="3">
    <location>
        <begin position="25"/>
        <end position="564"/>
    </location>
</feature>
<dbReference type="PANTHER" id="PTHR44167:SF18">
    <property type="entry name" value="PROTEIN KINASE DOMAIN-CONTAINING PROTEIN"/>
    <property type="match status" value="1"/>
</dbReference>
<dbReference type="Proteomes" id="UP001620645">
    <property type="component" value="Unassembled WGS sequence"/>
</dbReference>
<keyword evidence="6" id="KW-1185">Reference proteome</keyword>
<dbReference type="PROSITE" id="PS50011">
    <property type="entry name" value="PROTEIN_KINASE_DOM"/>
    <property type="match status" value="1"/>
</dbReference>
<dbReference type="Gene3D" id="1.10.510.10">
    <property type="entry name" value="Transferase(Phosphotransferase) domain 1"/>
    <property type="match status" value="1"/>
</dbReference>
<dbReference type="EMBL" id="JBICCN010000297">
    <property type="protein sequence ID" value="KAL3080124.1"/>
    <property type="molecule type" value="Genomic_DNA"/>
</dbReference>